<proteinExistence type="predicted"/>
<feature type="transmembrane region" description="Helical" evidence="1">
    <location>
        <begin position="12"/>
        <end position="31"/>
    </location>
</feature>
<protein>
    <submittedName>
        <fullName evidence="2">Uncharacterized protein</fullName>
    </submittedName>
</protein>
<gene>
    <name evidence="2" type="ORF">K432DRAFT_14222</name>
</gene>
<dbReference type="AlphaFoldDB" id="A0A8E2ECJ1"/>
<feature type="transmembrane region" description="Helical" evidence="1">
    <location>
        <begin position="69"/>
        <end position="88"/>
    </location>
</feature>
<organism evidence="2 3">
    <name type="scientific">Lepidopterella palustris CBS 459.81</name>
    <dbReference type="NCBI Taxonomy" id="1314670"/>
    <lineage>
        <taxon>Eukaryota</taxon>
        <taxon>Fungi</taxon>
        <taxon>Dikarya</taxon>
        <taxon>Ascomycota</taxon>
        <taxon>Pezizomycotina</taxon>
        <taxon>Dothideomycetes</taxon>
        <taxon>Pleosporomycetidae</taxon>
        <taxon>Mytilinidiales</taxon>
        <taxon>Argynnaceae</taxon>
        <taxon>Lepidopterella</taxon>
    </lineage>
</organism>
<evidence type="ECO:0000313" key="2">
    <source>
        <dbReference type="EMBL" id="OCK81556.1"/>
    </source>
</evidence>
<name>A0A8E2ECJ1_9PEZI</name>
<dbReference type="EMBL" id="KV744916">
    <property type="protein sequence ID" value="OCK81556.1"/>
    <property type="molecule type" value="Genomic_DNA"/>
</dbReference>
<sequence>MPFCISCAMTYILISGSIIPVPMYIYIYIYLCVHELNDIPQLERHASHPFTYPGVFHENMQLRESSLPWIVRLSFPINAMVTFAFLSLPSLSNTEARDEYLLHMSKYSHRATKSSD</sequence>
<reference evidence="2 3" key="1">
    <citation type="journal article" date="2016" name="Nat. Commun.">
        <title>Ectomycorrhizal ecology is imprinted in the genome of the dominant symbiotic fungus Cenococcum geophilum.</title>
        <authorList>
            <consortium name="DOE Joint Genome Institute"/>
            <person name="Peter M."/>
            <person name="Kohler A."/>
            <person name="Ohm R.A."/>
            <person name="Kuo A."/>
            <person name="Krutzmann J."/>
            <person name="Morin E."/>
            <person name="Arend M."/>
            <person name="Barry K.W."/>
            <person name="Binder M."/>
            <person name="Choi C."/>
            <person name="Clum A."/>
            <person name="Copeland A."/>
            <person name="Grisel N."/>
            <person name="Haridas S."/>
            <person name="Kipfer T."/>
            <person name="LaButti K."/>
            <person name="Lindquist E."/>
            <person name="Lipzen A."/>
            <person name="Maire R."/>
            <person name="Meier B."/>
            <person name="Mihaltcheva S."/>
            <person name="Molinier V."/>
            <person name="Murat C."/>
            <person name="Poggeler S."/>
            <person name="Quandt C.A."/>
            <person name="Sperisen C."/>
            <person name="Tritt A."/>
            <person name="Tisserant E."/>
            <person name="Crous P.W."/>
            <person name="Henrissat B."/>
            <person name="Nehls U."/>
            <person name="Egli S."/>
            <person name="Spatafora J.W."/>
            <person name="Grigoriev I.V."/>
            <person name="Martin F.M."/>
        </authorList>
    </citation>
    <scope>NUCLEOTIDE SEQUENCE [LARGE SCALE GENOMIC DNA]</scope>
    <source>
        <strain evidence="2 3">CBS 459.81</strain>
    </source>
</reference>
<keyword evidence="1" id="KW-0472">Membrane</keyword>
<evidence type="ECO:0000313" key="3">
    <source>
        <dbReference type="Proteomes" id="UP000250266"/>
    </source>
</evidence>
<accession>A0A8E2ECJ1</accession>
<keyword evidence="3" id="KW-1185">Reference proteome</keyword>
<dbReference type="Proteomes" id="UP000250266">
    <property type="component" value="Unassembled WGS sequence"/>
</dbReference>
<keyword evidence="1" id="KW-1133">Transmembrane helix</keyword>
<evidence type="ECO:0000256" key="1">
    <source>
        <dbReference type="SAM" id="Phobius"/>
    </source>
</evidence>
<keyword evidence="1" id="KW-0812">Transmembrane</keyword>